<reference evidence="6" key="1">
    <citation type="submission" date="2023-08" db="EMBL/GenBank/DDBJ databases">
        <title>Chromosome-level Genome Assembly of mud carp (Cirrhinus molitorella).</title>
        <authorList>
            <person name="Liu H."/>
        </authorList>
    </citation>
    <scope>NUCLEOTIDE SEQUENCE</scope>
    <source>
        <strain evidence="6">Prfri</strain>
        <tissue evidence="6">Muscle</tissue>
    </source>
</reference>
<dbReference type="SMART" id="SM00471">
    <property type="entry name" value="HDc"/>
    <property type="match status" value="1"/>
</dbReference>
<dbReference type="AlphaFoldDB" id="A0AA88Q2F3"/>
<dbReference type="Gene3D" id="2.60.20.10">
    <property type="entry name" value="Crystallins"/>
    <property type="match status" value="3"/>
</dbReference>
<dbReference type="EMBL" id="JAUYZG010000004">
    <property type="protein sequence ID" value="KAK2909489.1"/>
    <property type="molecule type" value="Genomic_DNA"/>
</dbReference>
<evidence type="ECO:0000313" key="6">
    <source>
        <dbReference type="EMBL" id="KAK2909489.1"/>
    </source>
</evidence>
<dbReference type="InterPro" id="IPR011024">
    <property type="entry name" value="G_crystallin-like"/>
</dbReference>
<dbReference type="CDD" id="cd00077">
    <property type="entry name" value="HDc"/>
    <property type="match status" value="1"/>
</dbReference>
<dbReference type="Pfam" id="PF01966">
    <property type="entry name" value="HD"/>
    <property type="match status" value="1"/>
</dbReference>
<comment type="similarity">
    <text evidence="2">Belongs to the beta/gamma-crystallin family.</text>
</comment>
<protein>
    <recommendedName>
        <fullName evidence="5">HD domain-containing protein</fullName>
    </recommendedName>
</protein>
<dbReference type="InterPro" id="IPR050135">
    <property type="entry name" value="dGTPase-like"/>
</dbReference>
<sequence length="1073" mass="124686">MKTINDPIHGHIELHPLLMKIIDTPQFQRLRFIKQLGTKYLVYPGATHTRFEHSLGVAHLAGCLLKTLHENQPELNITKQDFLCVQIAALCHDMGHGPFSHLFDGMFIPKVQPGKCLSFLTSHEEASVQMFHCMKRMNGLDKEMKFYGLNLPEDIKFIEELILKGQKDGKWSMKGRTEDKSFLYEIVANKVNGIDVDKWDYLVRDCYYLGIPCGFDHQRLLKSARVCNVNGRKHICFRDKVADNIYGMFHTRYTLHRQALQHKIGYIIDVKINEALVEADDKLFPDLKISDATDDMLKYTKLTDHVFDQILNQSESNSAHILHKVVERQLPKFVGEARLNEKYLKEMLTKRWEGMVKKHNLDPEVLRFCVLDMGFGEVGKEPIDNVHFYSKSDLKTASKMKKYQVSSLKPEKFHEFVVRVYYDPKDQTHQREVQQEAEKCFHEWCKINKNKFIDFSHDSGEEEDADEEGKENEDTSTSKIFNDPIHGQFELSQLLVKIIDTPEFQRLRHIKQLGGAYLVYPGATHTRFEHSLGDCHYLGIPNSFDHQRMLKSARVCKVKEENHICFRDKMANDIYDMFHTRYTLYHQAYKHKIVTIIEDKITKALLEAKDTLEISPISPDLSPNHIRQKIENITNSSRKRKMPSSEDEQNAKFIKLTDHIFEKILYSTEDNLKDARKELEDVVMRRLPKCVGETRLQETEENELQTQWNEALDEWNKLYPNLFLYKEDFMTEVIQLDYNKKAENPINHVYFYRKRNHTKGFRIKNYEVSSLLPKKFTELVGRVYYTKNSDEEEKAAKECFKWWQLGMCAIELYDKPEFKGTKCVITRDCLSLDHCIITEVRSCKVIRGVWKLWKGCDNNKDDYLLKEGEYHNLKAMSDGRSTASASAPAPIPDPAWCLECVPFEIHLYEKVNFEGPNFVTTIDCCSLDGYGIKEVRSCKVLSGVWDFFEGRDYNKPRYQLQKGEYPNSEAWSNGGTAPALSFKRVLSYKIQLYEKENFEEKMHETTVDCCSLDGCGINEVRSCKVLSGVWEVYEGSGYAEPSYQLSEGEYPDPGSWCASDPAAPVLSVKRVTE</sequence>
<evidence type="ECO:0000256" key="2">
    <source>
        <dbReference type="ARBA" id="ARBA00009646"/>
    </source>
</evidence>
<dbReference type="InterPro" id="IPR003607">
    <property type="entry name" value="HD/PDEase_dom"/>
</dbReference>
<comment type="similarity">
    <text evidence="1">Belongs to the SAMHD1 family.</text>
</comment>
<dbReference type="InterPro" id="IPR001064">
    <property type="entry name" value="Beta/gamma_crystallin"/>
</dbReference>
<feature type="region of interest" description="Disordered" evidence="4">
    <location>
        <begin position="457"/>
        <end position="479"/>
    </location>
</feature>
<feature type="compositionally biased region" description="Acidic residues" evidence="4">
    <location>
        <begin position="460"/>
        <end position="471"/>
    </location>
</feature>
<evidence type="ECO:0000259" key="5">
    <source>
        <dbReference type="PROSITE" id="PS51831"/>
    </source>
</evidence>
<dbReference type="Gene3D" id="1.10.3210.10">
    <property type="entry name" value="Hypothetical protein af1432"/>
    <property type="match status" value="3"/>
</dbReference>
<dbReference type="SMART" id="SM00247">
    <property type="entry name" value="XTALbg"/>
    <property type="match status" value="3"/>
</dbReference>
<dbReference type="InterPro" id="IPR006674">
    <property type="entry name" value="HD_domain"/>
</dbReference>
<keyword evidence="3" id="KW-0677">Repeat</keyword>
<dbReference type="Pfam" id="PF00030">
    <property type="entry name" value="Crystall"/>
    <property type="match status" value="3"/>
</dbReference>
<accession>A0AA88Q2F3</accession>
<dbReference type="GO" id="GO:0008832">
    <property type="term" value="F:dGTPase activity"/>
    <property type="evidence" value="ECO:0007669"/>
    <property type="project" value="TreeGrafter"/>
</dbReference>
<evidence type="ECO:0000256" key="4">
    <source>
        <dbReference type="SAM" id="MobiDB-lite"/>
    </source>
</evidence>
<dbReference type="PANTHER" id="PTHR11373">
    <property type="entry name" value="DEOXYNUCLEOSIDE TRIPHOSPHATE TRIPHOSPHOHYDROLASE"/>
    <property type="match status" value="1"/>
</dbReference>
<feature type="domain" description="HD" evidence="5">
    <location>
        <begin position="50"/>
        <end position="202"/>
    </location>
</feature>
<dbReference type="PROSITE" id="PS51831">
    <property type="entry name" value="HD"/>
    <property type="match status" value="1"/>
</dbReference>
<dbReference type="Proteomes" id="UP001187343">
    <property type="component" value="Unassembled WGS sequence"/>
</dbReference>
<dbReference type="SUPFAM" id="SSF109604">
    <property type="entry name" value="HD-domain/PDEase-like"/>
    <property type="match status" value="3"/>
</dbReference>
<comment type="caution">
    <text evidence="6">The sequence shown here is derived from an EMBL/GenBank/DDBJ whole genome shotgun (WGS) entry which is preliminary data.</text>
</comment>
<gene>
    <name evidence="6" type="ORF">Q8A67_005326</name>
</gene>
<evidence type="ECO:0000256" key="1">
    <source>
        <dbReference type="ARBA" id="ARBA00005776"/>
    </source>
</evidence>
<organism evidence="6 7">
    <name type="scientific">Cirrhinus molitorella</name>
    <name type="common">mud carp</name>
    <dbReference type="NCBI Taxonomy" id="172907"/>
    <lineage>
        <taxon>Eukaryota</taxon>
        <taxon>Metazoa</taxon>
        <taxon>Chordata</taxon>
        <taxon>Craniata</taxon>
        <taxon>Vertebrata</taxon>
        <taxon>Euteleostomi</taxon>
        <taxon>Actinopterygii</taxon>
        <taxon>Neopterygii</taxon>
        <taxon>Teleostei</taxon>
        <taxon>Ostariophysi</taxon>
        <taxon>Cypriniformes</taxon>
        <taxon>Cyprinidae</taxon>
        <taxon>Labeoninae</taxon>
        <taxon>Labeonini</taxon>
        <taxon>Cirrhinus</taxon>
    </lineage>
</organism>
<evidence type="ECO:0000313" key="7">
    <source>
        <dbReference type="Proteomes" id="UP001187343"/>
    </source>
</evidence>
<dbReference type="GO" id="GO:0006203">
    <property type="term" value="P:dGTP catabolic process"/>
    <property type="evidence" value="ECO:0007669"/>
    <property type="project" value="TreeGrafter"/>
</dbReference>
<dbReference type="PANTHER" id="PTHR11373:SF4">
    <property type="entry name" value="DEOXYNUCLEOSIDE TRIPHOSPHATE TRIPHOSPHOHYDROLASE SAMHD1"/>
    <property type="match status" value="1"/>
</dbReference>
<evidence type="ECO:0000256" key="3">
    <source>
        <dbReference type="ARBA" id="ARBA00022737"/>
    </source>
</evidence>
<keyword evidence="7" id="KW-1185">Reference proteome</keyword>
<name>A0AA88Q2F3_9TELE</name>
<dbReference type="PRINTS" id="PR01367">
    <property type="entry name" value="BGCRYSTALLIN"/>
</dbReference>
<dbReference type="Gene3D" id="3.30.70.2760">
    <property type="match status" value="2"/>
</dbReference>
<dbReference type="SUPFAM" id="SSF49695">
    <property type="entry name" value="gamma-Crystallin-like"/>
    <property type="match status" value="2"/>
</dbReference>
<proteinExistence type="inferred from homology"/>